<organism evidence="2 3">
    <name type="scientific">Streptomyces abikoensis</name>
    <dbReference type="NCBI Taxonomy" id="97398"/>
    <lineage>
        <taxon>Bacteria</taxon>
        <taxon>Bacillati</taxon>
        <taxon>Actinomycetota</taxon>
        <taxon>Actinomycetes</taxon>
        <taxon>Kitasatosporales</taxon>
        <taxon>Streptomycetaceae</taxon>
        <taxon>Streptomyces</taxon>
    </lineage>
</organism>
<dbReference type="Proteomes" id="UP001611162">
    <property type="component" value="Unassembled WGS sequence"/>
</dbReference>
<keyword evidence="3" id="KW-1185">Reference proteome</keyword>
<keyword evidence="1" id="KW-0472">Membrane</keyword>
<keyword evidence="1" id="KW-1133">Transmembrane helix</keyword>
<gene>
    <name evidence="2" type="ORF">ACH4TF_18705</name>
</gene>
<evidence type="ECO:0000313" key="3">
    <source>
        <dbReference type="Proteomes" id="UP001611162"/>
    </source>
</evidence>
<proteinExistence type="predicted"/>
<comment type="caution">
    <text evidence="2">The sequence shown here is derived from an EMBL/GenBank/DDBJ whole genome shotgun (WGS) entry which is preliminary data.</text>
</comment>
<dbReference type="RefSeq" id="WP_397613362.1">
    <property type="nucleotide sequence ID" value="NZ_JBIRRB010000006.1"/>
</dbReference>
<evidence type="ECO:0000256" key="1">
    <source>
        <dbReference type="SAM" id="Phobius"/>
    </source>
</evidence>
<accession>A0ABW7T7V1</accession>
<sequence>MGQRVRERLRTILDWIERRHQALAVVASFTTPVLAAWLVK</sequence>
<evidence type="ECO:0008006" key="4">
    <source>
        <dbReference type="Google" id="ProtNLM"/>
    </source>
</evidence>
<name>A0ABW7T7V1_9ACTN</name>
<keyword evidence="1" id="KW-0812">Transmembrane</keyword>
<protein>
    <recommendedName>
        <fullName evidence="4">Transposase</fullName>
    </recommendedName>
</protein>
<feature type="transmembrane region" description="Helical" evidence="1">
    <location>
        <begin position="21"/>
        <end position="39"/>
    </location>
</feature>
<reference evidence="2 3" key="1">
    <citation type="submission" date="2024-10" db="EMBL/GenBank/DDBJ databases">
        <title>The Natural Products Discovery Center: Release of the First 8490 Sequenced Strains for Exploring Actinobacteria Biosynthetic Diversity.</title>
        <authorList>
            <person name="Kalkreuter E."/>
            <person name="Kautsar S.A."/>
            <person name="Yang D."/>
            <person name="Bader C.D."/>
            <person name="Teijaro C.N."/>
            <person name="Fluegel L."/>
            <person name="Davis C.M."/>
            <person name="Simpson J.R."/>
            <person name="Lauterbach L."/>
            <person name="Steele A.D."/>
            <person name="Gui C."/>
            <person name="Meng S."/>
            <person name="Li G."/>
            <person name="Viehrig K."/>
            <person name="Ye F."/>
            <person name="Su P."/>
            <person name="Kiefer A.F."/>
            <person name="Nichols A."/>
            <person name="Cepeda A.J."/>
            <person name="Yan W."/>
            <person name="Fan B."/>
            <person name="Jiang Y."/>
            <person name="Adhikari A."/>
            <person name="Zheng C.-J."/>
            <person name="Schuster L."/>
            <person name="Cowan T.M."/>
            <person name="Smanski M.J."/>
            <person name="Chevrette M.G."/>
            <person name="De Carvalho L.P.S."/>
            <person name="Shen B."/>
        </authorList>
    </citation>
    <scope>NUCLEOTIDE SEQUENCE [LARGE SCALE GENOMIC DNA]</scope>
    <source>
        <strain evidence="2 3">NPDC020979</strain>
    </source>
</reference>
<dbReference type="EMBL" id="JBIRRB010000006">
    <property type="protein sequence ID" value="MFI0912477.1"/>
    <property type="molecule type" value="Genomic_DNA"/>
</dbReference>
<evidence type="ECO:0000313" key="2">
    <source>
        <dbReference type="EMBL" id="MFI0912477.1"/>
    </source>
</evidence>